<dbReference type="AlphaFoldDB" id="M3VHJ5"/>
<comment type="caution">
    <text evidence="2">The sequence shown here is derived from an EMBL/GenBank/DDBJ whole genome shotgun (WGS) entry which is preliminary data.</text>
</comment>
<dbReference type="Proteomes" id="UP000035009">
    <property type="component" value="Unassembled WGS sequence"/>
</dbReference>
<dbReference type="InterPro" id="IPR039374">
    <property type="entry name" value="SIP_fam"/>
</dbReference>
<dbReference type="PANTHER" id="PTHR30157">
    <property type="entry name" value="FERRIC REDUCTASE, NADPH-DEPENDENT"/>
    <property type="match status" value="1"/>
</dbReference>
<dbReference type="RefSeq" id="WP_008382314.1">
    <property type="nucleotide sequence ID" value="NZ_BAOP01000069.1"/>
</dbReference>
<evidence type="ECO:0000313" key="3">
    <source>
        <dbReference type="Proteomes" id="UP000035009"/>
    </source>
</evidence>
<dbReference type="InterPro" id="IPR013113">
    <property type="entry name" value="SIP_FAD-bd"/>
</dbReference>
<dbReference type="GO" id="GO:0016491">
    <property type="term" value="F:oxidoreductase activity"/>
    <property type="evidence" value="ECO:0007669"/>
    <property type="project" value="InterPro"/>
</dbReference>
<accession>M3VHJ5</accession>
<name>M3VHJ5_GORML</name>
<dbReference type="OrthoDB" id="3396083at2"/>
<feature type="non-terminal residue" evidence="2">
    <location>
        <position position="172"/>
    </location>
</feature>
<gene>
    <name evidence="2" type="ORF">GM1_069_00010</name>
</gene>
<dbReference type="Pfam" id="PF08021">
    <property type="entry name" value="FAD_binding_9"/>
    <property type="match status" value="1"/>
</dbReference>
<dbReference type="Gene3D" id="2.40.30.10">
    <property type="entry name" value="Translation factors"/>
    <property type="match status" value="1"/>
</dbReference>
<dbReference type="PROSITE" id="PS51384">
    <property type="entry name" value="FAD_FR"/>
    <property type="match status" value="1"/>
</dbReference>
<dbReference type="CDD" id="cd06193">
    <property type="entry name" value="siderophore_interacting"/>
    <property type="match status" value="1"/>
</dbReference>
<reference evidence="2 3" key="1">
    <citation type="submission" date="2013-02" db="EMBL/GenBank/DDBJ databases">
        <title>Whole genome shotgun sequence of Gordonia malaquae NBRC 108250.</title>
        <authorList>
            <person name="Yoshida I."/>
            <person name="Hosoyama A."/>
            <person name="Tsuchikane K."/>
            <person name="Ando Y."/>
            <person name="Baba S."/>
            <person name="Ohji S."/>
            <person name="Hamada M."/>
            <person name="Tamura T."/>
            <person name="Yamazoe A."/>
            <person name="Yamazaki S."/>
            <person name="Fujita N."/>
        </authorList>
    </citation>
    <scope>NUCLEOTIDE SEQUENCE [LARGE SCALE GENOMIC DNA]</scope>
    <source>
        <strain evidence="2 3">NBRC 108250</strain>
    </source>
</reference>
<dbReference type="eggNOG" id="COG2375">
    <property type="taxonomic scope" value="Bacteria"/>
</dbReference>
<keyword evidence="3" id="KW-1185">Reference proteome</keyword>
<dbReference type="STRING" id="410332.SAMN04488550_4028"/>
<evidence type="ECO:0000259" key="1">
    <source>
        <dbReference type="PROSITE" id="PS51384"/>
    </source>
</evidence>
<sequence length="172" mass="18843">MSEKQPSRGWQGAIMKAFRADDFVLTVTGVERVTEHYVRLGFAAGGLLAAIPVHPTMWVRGWFPSDDALHQRGYTLVDPDPETDTFHLEFTLHDGPAARWAQKAKAGDRLSVSVMGSKFDMPDPAPTRWLIAGDTASLAAINSLLDAFTGAGTDVAATIWFEYGHDDDRDLP</sequence>
<dbReference type="SUPFAM" id="SSF63380">
    <property type="entry name" value="Riboflavin synthase domain-like"/>
    <property type="match status" value="1"/>
</dbReference>
<proteinExistence type="predicted"/>
<feature type="domain" description="FAD-binding FR-type" evidence="1">
    <location>
        <begin position="20"/>
        <end position="122"/>
    </location>
</feature>
<dbReference type="InterPro" id="IPR017938">
    <property type="entry name" value="Riboflavin_synthase-like_b-brl"/>
</dbReference>
<evidence type="ECO:0000313" key="2">
    <source>
        <dbReference type="EMBL" id="GAC82084.1"/>
    </source>
</evidence>
<dbReference type="InterPro" id="IPR017927">
    <property type="entry name" value="FAD-bd_FR_type"/>
</dbReference>
<dbReference type="EMBL" id="BAOP01000069">
    <property type="protein sequence ID" value="GAC82084.1"/>
    <property type="molecule type" value="Genomic_DNA"/>
</dbReference>
<protein>
    <recommendedName>
        <fullName evidence="1">FAD-binding FR-type domain-containing protein</fullName>
    </recommendedName>
</protein>
<organism evidence="2 3">
    <name type="scientific">Gordonia malaquae NBRC 108250</name>
    <dbReference type="NCBI Taxonomy" id="1223542"/>
    <lineage>
        <taxon>Bacteria</taxon>
        <taxon>Bacillati</taxon>
        <taxon>Actinomycetota</taxon>
        <taxon>Actinomycetes</taxon>
        <taxon>Mycobacteriales</taxon>
        <taxon>Gordoniaceae</taxon>
        <taxon>Gordonia</taxon>
    </lineage>
</organism>
<dbReference type="PANTHER" id="PTHR30157:SF0">
    <property type="entry name" value="NADPH-DEPENDENT FERRIC-CHELATE REDUCTASE"/>
    <property type="match status" value="1"/>
</dbReference>